<dbReference type="Gene3D" id="3.20.20.70">
    <property type="entry name" value="Aldolase class I"/>
    <property type="match status" value="1"/>
</dbReference>
<gene>
    <name evidence="10" type="ORF">KIH27_14540</name>
</gene>
<evidence type="ECO:0000256" key="8">
    <source>
        <dbReference type="ARBA" id="ARBA00031155"/>
    </source>
</evidence>
<comment type="caution">
    <text evidence="10">The sequence shown here is derived from an EMBL/GenBank/DDBJ whole genome shotgun (WGS) entry which is preliminary data.</text>
</comment>
<dbReference type="InterPro" id="IPR013785">
    <property type="entry name" value="Aldolase_TIM"/>
</dbReference>
<keyword evidence="7 10" id="KW-0503">Monooxygenase</keyword>
<evidence type="ECO:0000256" key="3">
    <source>
        <dbReference type="ARBA" id="ARBA00022575"/>
    </source>
</evidence>
<dbReference type="PANTHER" id="PTHR42747:SF3">
    <property type="entry name" value="NITRONATE MONOOXYGENASE-RELATED"/>
    <property type="match status" value="1"/>
</dbReference>
<accession>A0ABS5RKH8</accession>
<evidence type="ECO:0000256" key="1">
    <source>
        <dbReference type="ARBA" id="ARBA00001917"/>
    </source>
</evidence>
<evidence type="ECO:0000256" key="7">
    <source>
        <dbReference type="ARBA" id="ARBA00023033"/>
    </source>
</evidence>
<evidence type="ECO:0000256" key="5">
    <source>
        <dbReference type="ARBA" id="ARBA00022643"/>
    </source>
</evidence>
<evidence type="ECO:0000256" key="9">
    <source>
        <dbReference type="ARBA" id="ARBA00049401"/>
    </source>
</evidence>
<dbReference type="EMBL" id="JAHCLR010000030">
    <property type="protein sequence ID" value="MBS9534808.1"/>
    <property type="molecule type" value="Genomic_DNA"/>
</dbReference>
<evidence type="ECO:0000256" key="6">
    <source>
        <dbReference type="ARBA" id="ARBA00023002"/>
    </source>
</evidence>
<dbReference type="PANTHER" id="PTHR42747">
    <property type="entry name" value="NITRONATE MONOOXYGENASE-RELATED"/>
    <property type="match status" value="1"/>
</dbReference>
<comment type="cofactor">
    <cofactor evidence="1">
        <name>FMN</name>
        <dbReference type="ChEBI" id="CHEBI:58210"/>
    </cofactor>
</comment>
<organism evidence="10 11">
    <name type="scientific">Mycolicibacter acidiphilus</name>
    <dbReference type="NCBI Taxonomy" id="2835306"/>
    <lineage>
        <taxon>Bacteria</taxon>
        <taxon>Bacillati</taxon>
        <taxon>Actinomycetota</taxon>
        <taxon>Actinomycetes</taxon>
        <taxon>Mycobacteriales</taxon>
        <taxon>Mycobacteriaceae</taxon>
        <taxon>Mycolicibacter</taxon>
    </lineage>
</organism>
<evidence type="ECO:0000256" key="2">
    <source>
        <dbReference type="ARBA" id="ARBA00009881"/>
    </source>
</evidence>
<name>A0ABS5RKH8_9MYCO</name>
<proteinExistence type="inferred from homology"/>
<keyword evidence="5" id="KW-0288">FMN</keyword>
<dbReference type="CDD" id="cd04730">
    <property type="entry name" value="NPD_like"/>
    <property type="match status" value="1"/>
</dbReference>
<reference evidence="10 11" key="1">
    <citation type="submission" date="2021-05" db="EMBL/GenBank/DDBJ databases">
        <title>Mycobacterium acidophilum sp. nov., an extremely acid-tolerant member of the genus Mycobacterium.</title>
        <authorList>
            <person name="Xia J."/>
        </authorList>
    </citation>
    <scope>NUCLEOTIDE SEQUENCE [LARGE SCALE GENOMIC DNA]</scope>
    <source>
        <strain evidence="10 11">M1</strain>
    </source>
</reference>
<comment type="catalytic activity">
    <reaction evidence="9">
        <text>3 propionate 3-nitronate + 3 O2 + H2O = 3 3-oxopropanoate + 2 nitrate + nitrite + H2O2 + 3 H(+)</text>
        <dbReference type="Rhea" id="RHEA:57332"/>
        <dbReference type="ChEBI" id="CHEBI:15377"/>
        <dbReference type="ChEBI" id="CHEBI:15378"/>
        <dbReference type="ChEBI" id="CHEBI:15379"/>
        <dbReference type="ChEBI" id="CHEBI:16240"/>
        <dbReference type="ChEBI" id="CHEBI:16301"/>
        <dbReference type="ChEBI" id="CHEBI:17632"/>
        <dbReference type="ChEBI" id="CHEBI:33190"/>
        <dbReference type="ChEBI" id="CHEBI:136067"/>
    </reaction>
</comment>
<sequence length="342" mass="35038">MAFSFSELAVPVVGAPMAGGPSTPALAAAVSDAGGLGFLAGGYRTPDQLADDITSARAQTAGPIGVNLFVPQPSDADLVLLDEYAELLAPLADHYGVDLGQPRFGDDDCWPEKLDVVADLRPTVVSFTFGTPQPEDLERLRDLRILTVVTVTSTYEAGIALAHGADALVVQGPDAGGHRGTFAPDVLPGSTPLHQLLAEIGHVHGEVPLVAAGGLSTAAAVRGVLDRGAVAAQVGTALLLADEAGTNPVHRAALTNPEFGATIVTCAFSGRYARSLENEFTRTLADLAPVGYPEINHLTGPIRAAAVADGDPHGTSLWAGTGFRDIRPGPVAEIIAALIGDS</sequence>
<protein>
    <recommendedName>
        <fullName evidence="8">Propionate 3-nitronate monooxygenase</fullName>
    </recommendedName>
</protein>
<keyword evidence="6" id="KW-0560">Oxidoreductase</keyword>
<dbReference type="InterPro" id="IPR004136">
    <property type="entry name" value="NMO"/>
</dbReference>
<dbReference type="RefSeq" id="WP_214093672.1">
    <property type="nucleotide sequence ID" value="NZ_JAHCLR010000030.1"/>
</dbReference>
<evidence type="ECO:0000256" key="4">
    <source>
        <dbReference type="ARBA" id="ARBA00022630"/>
    </source>
</evidence>
<keyword evidence="11" id="KW-1185">Reference proteome</keyword>
<dbReference type="Proteomes" id="UP001519535">
    <property type="component" value="Unassembled WGS sequence"/>
</dbReference>
<comment type="similarity">
    <text evidence="2">Belongs to the nitronate monooxygenase family. NMO class I subfamily.</text>
</comment>
<dbReference type="SUPFAM" id="SSF51412">
    <property type="entry name" value="Inosine monophosphate dehydrogenase (IMPDH)"/>
    <property type="match status" value="1"/>
</dbReference>
<dbReference type="Pfam" id="PF03060">
    <property type="entry name" value="NMO"/>
    <property type="match status" value="1"/>
</dbReference>
<evidence type="ECO:0000313" key="11">
    <source>
        <dbReference type="Proteomes" id="UP001519535"/>
    </source>
</evidence>
<keyword evidence="4" id="KW-0285">Flavoprotein</keyword>
<keyword evidence="3" id="KW-0216">Detoxification</keyword>
<dbReference type="GO" id="GO:0004497">
    <property type="term" value="F:monooxygenase activity"/>
    <property type="evidence" value="ECO:0007669"/>
    <property type="project" value="UniProtKB-KW"/>
</dbReference>
<evidence type="ECO:0000313" key="10">
    <source>
        <dbReference type="EMBL" id="MBS9534808.1"/>
    </source>
</evidence>